<protein>
    <submittedName>
        <fullName evidence="4">Uncharacterized protein</fullName>
    </submittedName>
</protein>
<dbReference type="OrthoDB" id="220327at2"/>
<evidence type="ECO:0000256" key="1">
    <source>
        <dbReference type="SAM" id="MobiDB-lite"/>
    </source>
</evidence>
<evidence type="ECO:0000313" key="5">
    <source>
        <dbReference type="Proteomes" id="UP000274556"/>
    </source>
</evidence>
<accession>A0A495VES3</accession>
<evidence type="ECO:0000256" key="3">
    <source>
        <dbReference type="SAM" id="SignalP"/>
    </source>
</evidence>
<reference evidence="4 5" key="1">
    <citation type="submission" date="2018-10" db="EMBL/GenBank/DDBJ databases">
        <title>Genomic Encyclopedia of Archaeal and Bacterial Type Strains, Phase II (KMG-II): from individual species to whole genera.</title>
        <authorList>
            <person name="Goeker M."/>
        </authorList>
    </citation>
    <scope>NUCLEOTIDE SEQUENCE [LARGE SCALE GENOMIC DNA]</scope>
    <source>
        <strain evidence="4 5">DSM 235</strain>
    </source>
</reference>
<feature type="transmembrane region" description="Helical" evidence="2">
    <location>
        <begin position="1215"/>
        <end position="1242"/>
    </location>
</feature>
<comment type="caution">
    <text evidence="4">The sequence shown here is derived from an EMBL/GenBank/DDBJ whole genome shotgun (WGS) entry which is preliminary data.</text>
</comment>
<feature type="transmembrane region" description="Helical" evidence="2">
    <location>
        <begin position="1322"/>
        <end position="1340"/>
    </location>
</feature>
<dbReference type="EMBL" id="RBXL01000001">
    <property type="protein sequence ID" value="RKT46328.1"/>
    <property type="molecule type" value="Genomic_DNA"/>
</dbReference>
<feature type="chain" id="PRO_5019846396" evidence="3">
    <location>
        <begin position="22"/>
        <end position="1382"/>
    </location>
</feature>
<feature type="transmembrane region" description="Helical" evidence="2">
    <location>
        <begin position="692"/>
        <end position="716"/>
    </location>
</feature>
<keyword evidence="2" id="KW-1133">Transmembrane helix</keyword>
<gene>
    <name evidence="4" type="ORF">BDD21_3836</name>
</gene>
<feature type="transmembrane region" description="Helical" evidence="2">
    <location>
        <begin position="1182"/>
        <end position="1203"/>
    </location>
</feature>
<feature type="region of interest" description="Disordered" evidence="1">
    <location>
        <begin position="1363"/>
        <end position="1382"/>
    </location>
</feature>
<proteinExistence type="predicted"/>
<keyword evidence="2" id="KW-0472">Membrane</keyword>
<feature type="transmembrane region" description="Helical" evidence="2">
    <location>
        <begin position="1254"/>
        <end position="1278"/>
    </location>
</feature>
<feature type="transmembrane region" description="Helical" evidence="2">
    <location>
        <begin position="510"/>
        <end position="529"/>
    </location>
</feature>
<organism evidence="4 5">
    <name type="scientific">Thiocapsa rosea</name>
    <dbReference type="NCBI Taxonomy" id="69360"/>
    <lineage>
        <taxon>Bacteria</taxon>
        <taxon>Pseudomonadati</taxon>
        <taxon>Pseudomonadota</taxon>
        <taxon>Gammaproteobacteria</taxon>
        <taxon>Chromatiales</taxon>
        <taxon>Chromatiaceae</taxon>
        <taxon>Thiocapsa</taxon>
    </lineage>
</organism>
<dbReference type="Proteomes" id="UP000274556">
    <property type="component" value="Unassembled WGS sequence"/>
</dbReference>
<keyword evidence="3" id="KW-0732">Signal</keyword>
<evidence type="ECO:0000313" key="4">
    <source>
        <dbReference type="EMBL" id="RKT46328.1"/>
    </source>
</evidence>
<evidence type="ECO:0000256" key="2">
    <source>
        <dbReference type="SAM" id="Phobius"/>
    </source>
</evidence>
<feature type="transmembrane region" description="Helical" evidence="2">
    <location>
        <begin position="567"/>
        <end position="586"/>
    </location>
</feature>
<name>A0A495VES3_9GAMM</name>
<keyword evidence="2" id="KW-0812">Transmembrane</keyword>
<sequence>MPNVPRRLLLLILILSAPVRAQIDTVPDGVEPRGSETGSAPTVPGGLRPWIPWVLEGGPEGQDQRACPIDPADGARLCAWPGRLELVLSGKGGTFTQVWQVLAESVVPLPGDADAWPLGVEVDGAALPTVQRDGRPTVTLAAGVHRVTGRFVWDRPPDALLIPPMVGMVALVRDGHAVVPAPRLDRTNRLWLGEPAGSDTERSGDHLSLEVYRRIQDSLPLDVLTRLRLEVSGGAREVRLGPVLLPGGIPLRIDSPLPARLEEDGMLRVQVRPGRWALDVVAHHDGDVSELSRPETGAPWPEREIWAFAAEPALRRVEPSGLAAVDPRQTGIPEEWAGLPVYRAEPGGVLRLTEQVRGDPDPGPDRLRLERELWLDFDGKGYSVQDRIRGQLSRGWRLDAGPALALGAVTLDGRPVLITRLHDAASPGVEVRRGSLDVVADARLESAPGRVPASGWATEFESVDARLYLPPGWDLLTVQGVDNLPSTWVGRWSLLDLFLVLITTLGIGRIWGWGWALLALLTLGLTWQAPGAPRLIWLNLLAAAALLRLIPDAPVRTGLRRLRTLTTLYFRLALLGLLVIGLPFLVTEVRDGLFPHLERPWIALGGGGSGMHTTAAPAPALELRSRMDMEATSKRERLSDALSEPAAPMPEPIDLMDPDARLQTGAGIPDWRWNSVDLRWSGPVGEQESARLWLLTPTLNLVLSLLGAVLLVLLGARLAGLVGGRGTHGAGFALLVALGLGTAVGTEPVLAEDLPSPELLQELRTRLLAPPDCLPHCVDLPLMVLAADPDRLVLDLTLDAAVAIAAPVPGGSGGWLPTEIRVGGVPSDGLRQDAAGRLLLMLPAGRHEVRLVGPLASRDQVEIPLPLPPRLIRATVEGWKLEGLDADGRAGAQIRLVRLSDTGVPQEASLAQGALPPLLRVERTLRMGIDWRVDTRVLRLSPNDFPVLIPVPLLPGESVQTPGVQVEDVAVLADLPAGRSEVAWSSRLEPTGELRLVAPMDPRLSEDWRLDVGPLWHLEHSGIAPIHRLGPSERWLPNWRPLPGETLVLTITRPPGVPGPTLTLDRVDTRVEPGQRGTLSTLTLAIRSSQGGSHIIRLPDGAEPIAFSLDGRSLPLPDTAPEVELPLTPGATRAELTWREPQPLGLGYRPSLPDLRSPAVNLNLTLSLPDDRWVLWTWGPRIGPAVLFWGILLVLVGLAAGLGRSRLTPLRVHDWLLLGIGLILAQVWVVLLVIGWLFALGLRHRMDPLTRPAWRFNLIQTGLVLLTLFALAGLLGAVQQGLLGTPEMQIMGNGSTATTLNWYQDRGGPVLPEVWVLSVPMWVYRALMLAWALWLAMRLLDWLRWGWEGLSKPLLWRELPAAEPKRSKEKRTPETEEMRLDL</sequence>
<feature type="signal peptide" evidence="3">
    <location>
        <begin position="1"/>
        <end position="21"/>
    </location>
</feature>
<keyword evidence="5" id="KW-1185">Reference proteome</keyword>